<sequence length="135" mass="16367">MPHTRSSYNAQLKKNRVNIYKSSNNRYEISFKNKKTKDINVYIDPYKTHDNKSLKNKKCDLCDQKLIRIFDKAYDEIRSTYEYLYPRHYEVELLKEYIQNNEIDRKYARENALNQLEGNINNLNSNQYKEAIEEI</sequence>
<evidence type="ECO:0000313" key="1">
    <source>
        <dbReference type="EMBL" id="CAG8839465.1"/>
    </source>
</evidence>
<organism evidence="1 2">
    <name type="scientific">Gigaspora margarita</name>
    <dbReference type="NCBI Taxonomy" id="4874"/>
    <lineage>
        <taxon>Eukaryota</taxon>
        <taxon>Fungi</taxon>
        <taxon>Fungi incertae sedis</taxon>
        <taxon>Mucoromycota</taxon>
        <taxon>Glomeromycotina</taxon>
        <taxon>Glomeromycetes</taxon>
        <taxon>Diversisporales</taxon>
        <taxon>Gigasporaceae</taxon>
        <taxon>Gigaspora</taxon>
    </lineage>
</organism>
<dbReference type="Proteomes" id="UP000789901">
    <property type="component" value="Unassembled WGS sequence"/>
</dbReference>
<feature type="non-terminal residue" evidence="1">
    <location>
        <position position="1"/>
    </location>
</feature>
<keyword evidence="2" id="KW-1185">Reference proteome</keyword>
<evidence type="ECO:0000313" key="2">
    <source>
        <dbReference type="Proteomes" id="UP000789901"/>
    </source>
</evidence>
<reference evidence="1 2" key="1">
    <citation type="submission" date="2021-06" db="EMBL/GenBank/DDBJ databases">
        <authorList>
            <person name="Kallberg Y."/>
            <person name="Tangrot J."/>
            <person name="Rosling A."/>
        </authorList>
    </citation>
    <scope>NUCLEOTIDE SEQUENCE [LARGE SCALE GENOMIC DNA]</scope>
    <source>
        <strain evidence="1 2">120-4 pot B 10/14</strain>
    </source>
</reference>
<feature type="non-terminal residue" evidence="1">
    <location>
        <position position="135"/>
    </location>
</feature>
<accession>A0ABN7WS54</accession>
<comment type="caution">
    <text evidence="1">The sequence shown here is derived from an EMBL/GenBank/DDBJ whole genome shotgun (WGS) entry which is preliminary data.</text>
</comment>
<protein>
    <submittedName>
        <fullName evidence="1">4383_t:CDS:1</fullName>
    </submittedName>
</protein>
<gene>
    <name evidence="1" type="ORF">GMARGA_LOCUS34463</name>
</gene>
<dbReference type="EMBL" id="CAJVQB010060496">
    <property type="protein sequence ID" value="CAG8839465.1"/>
    <property type="molecule type" value="Genomic_DNA"/>
</dbReference>
<name>A0ABN7WS54_GIGMA</name>
<proteinExistence type="predicted"/>